<evidence type="ECO:0000259" key="2">
    <source>
        <dbReference type="Pfam" id="PF12949"/>
    </source>
</evidence>
<feature type="coiled-coil region" evidence="1">
    <location>
        <begin position="99"/>
        <end position="126"/>
    </location>
</feature>
<organism evidence="3 4">
    <name type="scientific">Thorsellia kenyensis</name>
    <dbReference type="NCBI Taxonomy" id="1549888"/>
    <lineage>
        <taxon>Bacteria</taxon>
        <taxon>Pseudomonadati</taxon>
        <taxon>Pseudomonadota</taxon>
        <taxon>Gammaproteobacteria</taxon>
        <taxon>Enterobacterales</taxon>
        <taxon>Thorselliaceae</taxon>
        <taxon>Thorsellia</taxon>
    </lineage>
</organism>
<dbReference type="InterPro" id="IPR036269">
    <property type="entry name" value="Rho_N_sf"/>
</dbReference>
<dbReference type="SUPFAM" id="SSF68912">
    <property type="entry name" value="Rho N-terminal domain-like"/>
    <property type="match status" value="1"/>
</dbReference>
<reference evidence="3 4" key="1">
    <citation type="submission" date="2024-09" db="EMBL/GenBank/DDBJ databases">
        <authorList>
            <person name="Sun Q."/>
            <person name="Mori K."/>
        </authorList>
    </citation>
    <scope>NUCLEOTIDE SEQUENCE [LARGE SCALE GENOMIC DNA]</scope>
    <source>
        <strain evidence="3 4">CCM 8545</strain>
    </source>
</reference>
<sequence length="133" mass="14471">MNKKTLWFIAGVASALQIDFARRNALTIRDSTAYRDGDLIEKADAVCGEAPSAYLDKYDVADIDFSGLESSDDKPDKQTELTSKQIKALLAERGIEFNANASKAELVKLLEESQQAEKQGADANINAGEGDKE</sequence>
<protein>
    <submittedName>
        <fullName evidence="3">HeH/LEM domain-containing protein</fullName>
    </submittedName>
</protein>
<evidence type="ECO:0000256" key="1">
    <source>
        <dbReference type="SAM" id="Coils"/>
    </source>
</evidence>
<dbReference type="InterPro" id="IPR036361">
    <property type="entry name" value="SAP_dom_sf"/>
</dbReference>
<keyword evidence="4" id="KW-1185">Reference proteome</keyword>
<dbReference type="Proteomes" id="UP001589758">
    <property type="component" value="Unassembled WGS sequence"/>
</dbReference>
<proteinExistence type="predicted"/>
<name>A0ABV6C7Q8_9GAMM</name>
<evidence type="ECO:0000313" key="3">
    <source>
        <dbReference type="EMBL" id="MFC0178998.1"/>
    </source>
</evidence>
<evidence type="ECO:0000313" key="4">
    <source>
        <dbReference type="Proteomes" id="UP001589758"/>
    </source>
</evidence>
<comment type="caution">
    <text evidence="3">The sequence shown here is derived from an EMBL/GenBank/DDBJ whole genome shotgun (WGS) entry which is preliminary data.</text>
</comment>
<dbReference type="Gene3D" id="1.10.720.30">
    <property type="entry name" value="SAP domain"/>
    <property type="match status" value="1"/>
</dbReference>
<gene>
    <name evidence="3" type="ORF">ACFFIT_02630</name>
</gene>
<accession>A0ABV6C7Q8</accession>
<feature type="domain" description="HeH/LEM" evidence="2">
    <location>
        <begin position="81"/>
        <end position="112"/>
    </location>
</feature>
<keyword evidence="1" id="KW-0175">Coiled coil</keyword>
<dbReference type="Pfam" id="PF12949">
    <property type="entry name" value="HeH"/>
    <property type="match status" value="1"/>
</dbReference>
<dbReference type="InterPro" id="IPR025856">
    <property type="entry name" value="HeH/LEM_domain"/>
</dbReference>
<dbReference type="RefSeq" id="WP_385876093.1">
    <property type="nucleotide sequence ID" value="NZ_JBHLXE010000027.1"/>
</dbReference>
<dbReference type="CDD" id="cd12935">
    <property type="entry name" value="LEM_like"/>
    <property type="match status" value="1"/>
</dbReference>
<dbReference type="EMBL" id="JBHLXE010000027">
    <property type="protein sequence ID" value="MFC0178998.1"/>
    <property type="molecule type" value="Genomic_DNA"/>
</dbReference>